<organism evidence="1 2">
    <name type="scientific">Scortum barcoo</name>
    <name type="common">barcoo grunter</name>
    <dbReference type="NCBI Taxonomy" id="214431"/>
    <lineage>
        <taxon>Eukaryota</taxon>
        <taxon>Metazoa</taxon>
        <taxon>Chordata</taxon>
        <taxon>Craniata</taxon>
        <taxon>Vertebrata</taxon>
        <taxon>Euteleostomi</taxon>
        <taxon>Actinopterygii</taxon>
        <taxon>Neopterygii</taxon>
        <taxon>Teleostei</taxon>
        <taxon>Neoteleostei</taxon>
        <taxon>Acanthomorphata</taxon>
        <taxon>Eupercaria</taxon>
        <taxon>Centrarchiformes</taxon>
        <taxon>Terapontoidei</taxon>
        <taxon>Terapontidae</taxon>
        <taxon>Scortum</taxon>
    </lineage>
</organism>
<sequence length="1465" mass="160660">MATDIVGQLADSLAKTGVEEGELSYKGQGRKLDDAQSVEEIVKEIQDFKGLQALRLEGNTVGVEAAKAIAKALETKSEFKCCYWSDMFTGRLRSEIPPALVMYFLLNFIVPVKTGFQSELPNSLGDALMLAGAKLTVLDLSDNAFGPDGVKGIEKLLKSSACYTLQELRLNNCGMGIGGGKILAASLIHCHKKSSAEGTPLSLKVFVAGRNRLENDGATALAQAFQLIGSLEEVHMPQNGINHPGVTALATAMQHNTSLRILNLNDNTFTEKGAIAMAQALKHLRSIQVINFGDCLVRPAGAIAIAESVSEGLPILKELNLSFGEIVEDAALTVAQAVKGKEKLEKLDLNGNCLGKDGCRALKDAMEGMNMGELLGSLSDDEGEPEDDDEDEDEDDEDEDEDVDEEELEEEEEEEEEESNGAKLSTPASAPRPPDVSSFLSFPSPDKLLKLGAKRALLIEQEVDVSDATKTAEAFLKIASVYKEENNDVKNAVLDSIDALLKKAFATPSFQGYSFVSSLLVLLGLIKSEDKVKPVLVVSGHLHALEHVVRQDYFPKENVAVLEAFLSRGGHTLVITPFCVGMSAFWMHLFCAAAFLLIFALSLPAEAGKCPKVCSCDSAKLTVACVGKNLTEIPPTIDEITVKLDLRNNNLQVLSRGAFIHTPYLTHLNLQRCNIIKVKEGAFRTLGRVVSLNLAYNKIDVLYQESFDGLSSLKELHLDHNRVEEIQPGAFTQLGFLNMLALTHNQLVYIPNMAFQGLNNIKWIRLSHNSLNNLAHDAFTGLFTLSRLSLDHNELQFFPTQTMNRCREVTRLDMSHNPMTYLGEESVSMAKLTHLYLNHMSLQDLSDQALSNAPLLSHLDLSHNQLRYVEPLSGPKELGSLNLTGNPIYCNCYMRPLKEWASFGGVKLQGACAGPPHLSDEPLQAVAPLDLRCRSREGTLKEEFDAEEEDKSAGSTPPTVQPKQRVKCPVNCYCDIEAQHATCEGWGHTKVPRGFPTKTQLLDLRSNHFHYLATNSFPGMSQVVSLHLESCKIHEIEDGAFRGMKNLFYLYLSDNDLTFLDRGAFAGAPELTYLHLEGNRLAQFPGSALAVLPNLFVLHLERNAISKLEPARLLSSATPQLRELYLTNNTITSIAKGALDSALLGTLHLDSNQLSEMPTHAFSKAPNLEELSLSQNSIRWLGPSAFQPVSQSLKRLYMDEMGMEKMSRDALAGLGGGLKALTVKGNQLQELPDLSPLTGLEVVDLQENPLLCDCSLLLLRRWMENVSLEVIATCSHPPEVRGQKVRDVRVFTSCPESGPPPDEKVVVASGLPKTKKPKAKPKPSLSKAPGVKARPSKPKAKPSKPTKNKPEGKAMAAAMDVDTPSGTNSGASKKRFEVKKWNAVALWAWDIVVDNCAICRNHIMDLCIECQANQASATSEECTVAWGVCNHAFHFHCISRWLKTRQVCPLDNREWEFQKSDNKNC</sequence>
<name>A0ACB8VUZ4_9TELE</name>
<reference evidence="1" key="1">
    <citation type="submission" date="2022-04" db="EMBL/GenBank/DDBJ databases">
        <title>Jade perch genome.</title>
        <authorList>
            <person name="Chao B."/>
        </authorList>
    </citation>
    <scope>NUCLEOTIDE SEQUENCE</scope>
    <source>
        <strain evidence="1">CB-2022</strain>
    </source>
</reference>
<dbReference type="EMBL" id="CM041547">
    <property type="protein sequence ID" value="KAI3359326.1"/>
    <property type="molecule type" value="Genomic_DNA"/>
</dbReference>
<evidence type="ECO:0000313" key="1">
    <source>
        <dbReference type="EMBL" id="KAI3359326.1"/>
    </source>
</evidence>
<accession>A0ACB8VUZ4</accession>
<evidence type="ECO:0000313" key="2">
    <source>
        <dbReference type="Proteomes" id="UP000831701"/>
    </source>
</evidence>
<gene>
    <name evidence="1" type="ORF">L3Q82_002833</name>
</gene>
<proteinExistence type="predicted"/>
<keyword evidence="2" id="KW-1185">Reference proteome</keyword>
<comment type="caution">
    <text evidence="1">The sequence shown here is derived from an EMBL/GenBank/DDBJ whole genome shotgun (WGS) entry which is preliminary data.</text>
</comment>
<protein>
    <submittedName>
        <fullName evidence="1">Uncharacterized protein</fullName>
    </submittedName>
</protein>
<dbReference type="Proteomes" id="UP000831701">
    <property type="component" value="Chromosome 17"/>
</dbReference>